<dbReference type="InterPro" id="IPR027417">
    <property type="entry name" value="P-loop_NTPase"/>
</dbReference>
<comment type="similarity">
    <text evidence="1">Belongs to the ABC transporter superfamily. Ycf16 family.</text>
</comment>
<evidence type="ECO:0000256" key="1">
    <source>
        <dbReference type="ARBA" id="ARBA00006216"/>
    </source>
</evidence>
<dbReference type="Gene3D" id="3.40.50.300">
    <property type="entry name" value="P-loop containing nucleotide triphosphate hydrolases"/>
    <property type="match status" value="1"/>
</dbReference>
<dbReference type="EMBL" id="FOGQ01000011">
    <property type="protein sequence ID" value="SES19926.1"/>
    <property type="molecule type" value="Genomic_DNA"/>
</dbReference>
<keyword evidence="6" id="KW-1185">Reference proteome</keyword>
<dbReference type="AlphaFoldDB" id="A0A1H9VDS4"/>
<dbReference type="PROSITE" id="PS50893">
    <property type="entry name" value="ABC_TRANSPORTER_2"/>
    <property type="match status" value="1"/>
</dbReference>
<proteinExistence type="inferred from homology"/>
<dbReference type="PANTHER" id="PTHR43204">
    <property type="entry name" value="ABC TRANSPORTER I FAMILY MEMBER 6, CHLOROPLASTIC"/>
    <property type="match status" value="1"/>
</dbReference>
<evidence type="ECO:0000256" key="2">
    <source>
        <dbReference type="ARBA" id="ARBA00022741"/>
    </source>
</evidence>
<dbReference type="InterPro" id="IPR003439">
    <property type="entry name" value="ABC_transporter-like_ATP-bd"/>
</dbReference>
<dbReference type="Pfam" id="PF00005">
    <property type="entry name" value="ABC_tran"/>
    <property type="match status" value="1"/>
</dbReference>
<evidence type="ECO:0000256" key="3">
    <source>
        <dbReference type="ARBA" id="ARBA00022840"/>
    </source>
</evidence>
<name>A0A1H9VDS4_9CORY</name>
<dbReference type="Proteomes" id="UP000198929">
    <property type="component" value="Unassembled WGS sequence"/>
</dbReference>
<evidence type="ECO:0000313" key="6">
    <source>
        <dbReference type="Proteomes" id="UP000198929"/>
    </source>
</evidence>
<dbReference type="STRING" id="1121357.SAMN05661109_02215"/>
<dbReference type="SUPFAM" id="SSF52540">
    <property type="entry name" value="P-loop containing nucleoside triphosphate hydrolases"/>
    <property type="match status" value="1"/>
</dbReference>
<gene>
    <name evidence="5" type="ORF">SAMN05661109_02215</name>
</gene>
<dbReference type="PANTHER" id="PTHR43204:SF1">
    <property type="entry name" value="ABC TRANSPORTER I FAMILY MEMBER 6, CHLOROPLASTIC"/>
    <property type="match status" value="1"/>
</dbReference>
<reference evidence="6" key="1">
    <citation type="submission" date="2016-10" db="EMBL/GenBank/DDBJ databases">
        <authorList>
            <person name="Varghese N."/>
            <person name="Submissions S."/>
        </authorList>
    </citation>
    <scope>NUCLEOTIDE SEQUENCE [LARGE SCALE GENOMIC DNA]</scope>
    <source>
        <strain evidence="6">DSM 20524</strain>
    </source>
</reference>
<accession>A0A1H9VDS4</accession>
<dbReference type="InterPro" id="IPR010230">
    <property type="entry name" value="FeS-cluster_ATPase_SufC"/>
</dbReference>
<dbReference type="SMART" id="SM00382">
    <property type="entry name" value="AAA"/>
    <property type="match status" value="1"/>
</dbReference>
<dbReference type="GO" id="GO:0016887">
    <property type="term" value="F:ATP hydrolysis activity"/>
    <property type="evidence" value="ECO:0007669"/>
    <property type="project" value="InterPro"/>
</dbReference>
<keyword evidence="3 5" id="KW-0067">ATP-binding</keyword>
<protein>
    <submittedName>
        <fullName evidence="5">Fe-S cluster assembly ATP-binding protein</fullName>
    </submittedName>
</protein>
<evidence type="ECO:0000313" key="5">
    <source>
        <dbReference type="EMBL" id="SES19926.1"/>
    </source>
</evidence>
<sequence>MSAVPALELHGVSVSAGDKVICHDVDLVINEGEKHLLLGPNGSGKSSLLAGIMGISPFKITAGTALFYGDDLKDMPVEERAEAGIGLAYQRPPSLQGVQVKNLAAAIGATESLEEIAGKLQLSHLIGRNVNVGFSGGETKRFEVLKLALQSPALCLFDEPESGVDLEQVDTVGKAISQLLDSKDSRGRQRSGLVITHTGFILDGIDADVAHMMVDGTIVAAGDAHEMFESIRTRGYRTRSAS</sequence>
<feature type="domain" description="ABC transporter" evidence="4">
    <location>
        <begin position="7"/>
        <end position="240"/>
    </location>
</feature>
<dbReference type="RefSeq" id="WP_092260127.1">
    <property type="nucleotide sequence ID" value="NZ_CP047199.1"/>
</dbReference>
<keyword evidence="2" id="KW-0547">Nucleotide-binding</keyword>
<dbReference type="InterPro" id="IPR003593">
    <property type="entry name" value="AAA+_ATPase"/>
</dbReference>
<organism evidence="5 6">
    <name type="scientific">Corynebacterium cystitidis DSM 20524</name>
    <dbReference type="NCBI Taxonomy" id="1121357"/>
    <lineage>
        <taxon>Bacteria</taxon>
        <taxon>Bacillati</taxon>
        <taxon>Actinomycetota</taxon>
        <taxon>Actinomycetes</taxon>
        <taxon>Mycobacteriales</taxon>
        <taxon>Corynebacteriaceae</taxon>
        <taxon>Corynebacterium</taxon>
    </lineage>
</organism>
<dbReference type="GO" id="GO:0005524">
    <property type="term" value="F:ATP binding"/>
    <property type="evidence" value="ECO:0007669"/>
    <property type="project" value="UniProtKB-KW"/>
</dbReference>
<evidence type="ECO:0000259" key="4">
    <source>
        <dbReference type="PROSITE" id="PS50893"/>
    </source>
</evidence>